<keyword evidence="3" id="KW-0418">Kinase</keyword>
<feature type="domain" description="Maltokinase N-terminal cap" evidence="5">
    <location>
        <begin position="11"/>
        <end position="86"/>
    </location>
</feature>
<evidence type="ECO:0000256" key="4">
    <source>
        <dbReference type="ARBA" id="ARBA00022840"/>
    </source>
</evidence>
<protein>
    <recommendedName>
        <fullName evidence="5">Maltokinase N-terminal cap domain-containing protein</fullName>
    </recommendedName>
</protein>
<sequence>MDSTLACLAAWMPRQRWYAAKGRALHLRYVASWDMPVDEPGVRVRTLLVADEGTLPTAVYQLPLVARATSTVPDALSTHVIGTPARESFLTGYRARAGARVPRVGQLLAALELDKAVYEAAYEARSRPTWIAIPLRAIERIVAAPAL</sequence>
<keyword evidence="2" id="KW-0547">Nucleotide-binding</keyword>
<keyword evidence="1" id="KW-0808">Transferase</keyword>
<evidence type="ECO:0000256" key="2">
    <source>
        <dbReference type="ARBA" id="ARBA00022741"/>
    </source>
</evidence>
<dbReference type="Pfam" id="PF18085">
    <property type="entry name" value="Mak_N_cap"/>
    <property type="match status" value="1"/>
</dbReference>
<keyword evidence="7" id="KW-1185">Reference proteome</keyword>
<dbReference type="Gene3D" id="3.90.1200.10">
    <property type="match status" value="1"/>
</dbReference>
<evidence type="ECO:0000313" key="7">
    <source>
        <dbReference type="Proteomes" id="UP000648352"/>
    </source>
</evidence>
<evidence type="ECO:0000256" key="1">
    <source>
        <dbReference type="ARBA" id="ARBA00022679"/>
    </source>
</evidence>
<accession>A0ABR8RZS6</accession>
<evidence type="ECO:0000256" key="3">
    <source>
        <dbReference type="ARBA" id="ARBA00022777"/>
    </source>
</evidence>
<name>A0ABR8RZS6_9MICO</name>
<reference evidence="6 7" key="1">
    <citation type="submission" date="2020-08" db="EMBL/GenBank/DDBJ databases">
        <title>A Genomic Blueprint of the Chicken Gut Microbiome.</title>
        <authorList>
            <person name="Gilroy R."/>
            <person name="Ravi A."/>
            <person name="Getino M."/>
            <person name="Pursley I."/>
            <person name="Horton D.L."/>
            <person name="Alikhan N.-F."/>
            <person name="Baker D."/>
            <person name="Gharbi K."/>
            <person name="Hall N."/>
            <person name="Watson M."/>
            <person name="Adriaenssens E.M."/>
            <person name="Foster-Nyarko E."/>
            <person name="Jarju S."/>
            <person name="Secka A."/>
            <person name="Antonio M."/>
            <person name="Oren A."/>
            <person name="Chaudhuri R."/>
            <person name="La Ragione R.M."/>
            <person name="Hildebrand F."/>
            <person name="Pallen M.J."/>
        </authorList>
    </citation>
    <scope>NUCLEOTIDE SEQUENCE [LARGE SCALE GENOMIC DNA]</scope>
    <source>
        <strain evidence="6 7">Sa4CUA7</strain>
    </source>
</reference>
<dbReference type="Proteomes" id="UP000648352">
    <property type="component" value="Unassembled WGS sequence"/>
</dbReference>
<organism evidence="6 7">
    <name type="scientific">Microbacterium pullorum</name>
    <dbReference type="NCBI Taxonomy" id="2762236"/>
    <lineage>
        <taxon>Bacteria</taxon>
        <taxon>Bacillati</taxon>
        <taxon>Actinomycetota</taxon>
        <taxon>Actinomycetes</taxon>
        <taxon>Micrococcales</taxon>
        <taxon>Microbacteriaceae</taxon>
        <taxon>Microbacterium</taxon>
    </lineage>
</organism>
<keyword evidence="4" id="KW-0067">ATP-binding</keyword>
<dbReference type="InterPro" id="IPR040999">
    <property type="entry name" value="Mak_N_cap"/>
</dbReference>
<comment type="caution">
    <text evidence="6">The sequence shown here is derived from an EMBL/GenBank/DDBJ whole genome shotgun (WGS) entry which is preliminary data.</text>
</comment>
<dbReference type="EMBL" id="JACSQP010000002">
    <property type="protein sequence ID" value="MBD7956731.1"/>
    <property type="molecule type" value="Genomic_DNA"/>
</dbReference>
<dbReference type="RefSeq" id="WP_191717749.1">
    <property type="nucleotide sequence ID" value="NZ_JACSQP010000002.1"/>
</dbReference>
<evidence type="ECO:0000313" key="6">
    <source>
        <dbReference type="EMBL" id="MBD7956731.1"/>
    </source>
</evidence>
<proteinExistence type="predicted"/>
<gene>
    <name evidence="6" type="ORF">H9651_03710</name>
</gene>
<evidence type="ECO:0000259" key="5">
    <source>
        <dbReference type="Pfam" id="PF18085"/>
    </source>
</evidence>